<dbReference type="AlphaFoldDB" id="A0A375D1H5"/>
<gene>
    <name evidence="2" type="ORF">CBM2636_10770</name>
</gene>
<proteinExistence type="predicted"/>
<protein>
    <submittedName>
        <fullName evidence="2">Uncharacterized protein</fullName>
    </submittedName>
</protein>
<feature type="compositionally biased region" description="Low complexity" evidence="1">
    <location>
        <begin position="1"/>
        <end position="13"/>
    </location>
</feature>
<evidence type="ECO:0000313" key="2">
    <source>
        <dbReference type="EMBL" id="SPD63754.1"/>
    </source>
</evidence>
<evidence type="ECO:0000313" key="3">
    <source>
        <dbReference type="Proteomes" id="UP000254259"/>
    </source>
</evidence>
<dbReference type="Proteomes" id="UP000254259">
    <property type="component" value="Chromosome CBM2636"/>
</dbReference>
<accession>A0A375D1H5</accession>
<name>A0A375D1H5_9BURK</name>
<sequence>MSPRGGPRAVPRAPGRPDWPTRLSVAAVGRLMDEDALPEASVSE</sequence>
<feature type="region of interest" description="Disordered" evidence="1">
    <location>
        <begin position="1"/>
        <end position="21"/>
    </location>
</feature>
<dbReference type="EMBL" id="LT984813">
    <property type="protein sequence ID" value="SPD63754.1"/>
    <property type="molecule type" value="Genomic_DNA"/>
</dbReference>
<organism evidence="2 3">
    <name type="scientific">Cupriavidus taiwanensis</name>
    <dbReference type="NCBI Taxonomy" id="164546"/>
    <lineage>
        <taxon>Bacteria</taxon>
        <taxon>Pseudomonadati</taxon>
        <taxon>Pseudomonadota</taxon>
        <taxon>Betaproteobacteria</taxon>
        <taxon>Burkholderiales</taxon>
        <taxon>Burkholderiaceae</taxon>
        <taxon>Cupriavidus</taxon>
    </lineage>
</organism>
<reference evidence="2 3" key="1">
    <citation type="submission" date="2018-01" db="EMBL/GenBank/DDBJ databases">
        <authorList>
            <person name="Clerissi C."/>
        </authorList>
    </citation>
    <scope>NUCLEOTIDE SEQUENCE [LARGE SCALE GENOMIC DNA]</scope>
    <source>
        <strain evidence="2">Cupriavidus taiwanensis SWF 66322</strain>
    </source>
</reference>
<evidence type="ECO:0000256" key="1">
    <source>
        <dbReference type="SAM" id="MobiDB-lite"/>
    </source>
</evidence>